<keyword evidence="2" id="KW-1185">Reference proteome</keyword>
<accession>A0ACC0NJQ3</accession>
<comment type="caution">
    <text evidence="1">The sequence shown here is derived from an EMBL/GenBank/DDBJ whole genome shotgun (WGS) entry which is preliminary data.</text>
</comment>
<dbReference type="Proteomes" id="UP001062846">
    <property type="component" value="Chromosome 5"/>
</dbReference>
<proteinExistence type="predicted"/>
<name>A0ACC0NJQ3_RHOML</name>
<reference evidence="1" key="1">
    <citation type="submission" date="2022-02" db="EMBL/GenBank/DDBJ databases">
        <title>Plant Genome Project.</title>
        <authorList>
            <person name="Zhang R.-G."/>
        </authorList>
    </citation>
    <scope>NUCLEOTIDE SEQUENCE</scope>
    <source>
        <strain evidence="1">AT1</strain>
    </source>
</reference>
<evidence type="ECO:0000313" key="1">
    <source>
        <dbReference type="EMBL" id="KAI8553435.1"/>
    </source>
</evidence>
<gene>
    <name evidence="1" type="ORF">RHMOL_Rhmol05G0015700</name>
</gene>
<evidence type="ECO:0000313" key="2">
    <source>
        <dbReference type="Proteomes" id="UP001062846"/>
    </source>
</evidence>
<protein>
    <submittedName>
        <fullName evidence="1">Uncharacterized protein</fullName>
    </submittedName>
</protein>
<dbReference type="EMBL" id="CM046392">
    <property type="protein sequence ID" value="KAI8553435.1"/>
    <property type="molecule type" value="Genomic_DNA"/>
</dbReference>
<sequence length="131" mass="14600">MEEKESFRTVISTNQVSNCVANSKHEEEFDEVDNADGDMGARKKKKDNLVADMLSQKPPSRQQSLASISEDSISHVLLNASKHPLFLNSLDIYISGFKSSVEVLIAFKPRKGKYAAFDGEMNAEEVERFAS</sequence>
<organism evidence="1 2">
    <name type="scientific">Rhododendron molle</name>
    <name type="common">Chinese azalea</name>
    <name type="synonym">Azalea mollis</name>
    <dbReference type="NCBI Taxonomy" id="49168"/>
    <lineage>
        <taxon>Eukaryota</taxon>
        <taxon>Viridiplantae</taxon>
        <taxon>Streptophyta</taxon>
        <taxon>Embryophyta</taxon>
        <taxon>Tracheophyta</taxon>
        <taxon>Spermatophyta</taxon>
        <taxon>Magnoliopsida</taxon>
        <taxon>eudicotyledons</taxon>
        <taxon>Gunneridae</taxon>
        <taxon>Pentapetalae</taxon>
        <taxon>asterids</taxon>
        <taxon>Ericales</taxon>
        <taxon>Ericaceae</taxon>
        <taxon>Ericoideae</taxon>
        <taxon>Rhodoreae</taxon>
        <taxon>Rhododendron</taxon>
    </lineage>
</organism>